<dbReference type="CDD" id="cd12148">
    <property type="entry name" value="fungal_TF_MHR"/>
    <property type="match status" value="1"/>
</dbReference>
<dbReference type="GO" id="GO:0000978">
    <property type="term" value="F:RNA polymerase II cis-regulatory region sequence-specific DNA binding"/>
    <property type="evidence" value="ECO:0007669"/>
    <property type="project" value="TreeGrafter"/>
</dbReference>
<dbReference type="Proteomes" id="UP001148614">
    <property type="component" value="Unassembled WGS sequence"/>
</dbReference>
<gene>
    <name evidence="5" type="ORF">NPX13_g2449</name>
</gene>
<sequence length="333" mass="36376">MAPSIPVPTQGGMFHTFQGVTPRKQSSESGENAKTNGSGVAKRITTPHAFVAMANNLVANASLAEPPSGVSTTSIVRGTLEALSQSLEECRSILKRLFPNHEIQSLLPLPRQELLSLLDRPTNDTIIALPSPPLHPSSASVDAGSPTLCGSDEGLAGLEQIPSRDSEWDEERRGRDNIPAEADDVNALSLSMDRQASYLGASSIKAALMVMLKVQPGLRNCLTPPLNSVEMAHNLPILRQKVVNAKEPQRVPWSWKGQTLIDAYFKRVHVLTPMLDEASFRADYLEGQRFDAPWLALLNMPCYGVPTDGLLWKQPHRDRPSPGPDWRLLPALH</sequence>
<dbReference type="EMBL" id="JANPWZ010000257">
    <property type="protein sequence ID" value="KAJ3578119.1"/>
    <property type="molecule type" value="Genomic_DNA"/>
</dbReference>
<dbReference type="GO" id="GO:0000981">
    <property type="term" value="F:DNA-binding transcription factor activity, RNA polymerase II-specific"/>
    <property type="evidence" value="ECO:0007669"/>
    <property type="project" value="TreeGrafter"/>
</dbReference>
<comment type="caution">
    <text evidence="5">The sequence shown here is derived from an EMBL/GenBank/DDBJ whole genome shotgun (WGS) entry which is preliminary data.</text>
</comment>
<dbReference type="PANTHER" id="PTHR47424:SF5">
    <property type="entry name" value="ZN(II)2CYS6 TRANSCRIPTION FACTOR (EUROFUNG)"/>
    <property type="match status" value="1"/>
</dbReference>
<evidence type="ECO:0000256" key="1">
    <source>
        <dbReference type="ARBA" id="ARBA00023015"/>
    </source>
</evidence>
<evidence type="ECO:0000313" key="5">
    <source>
        <dbReference type="EMBL" id="KAJ3578119.1"/>
    </source>
</evidence>
<feature type="region of interest" description="Disordered" evidence="4">
    <location>
        <begin position="160"/>
        <end position="179"/>
    </location>
</feature>
<dbReference type="InterPro" id="IPR051127">
    <property type="entry name" value="Fungal_SecMet_Regulators"/>
</dbReference>
<keyword evidence="1" id="KW-0805">Transcription regulation</keyword>
<keyword evidence="2" id="KW-0804">Transcription</keyword>
<dbReference type="GO" id="GO:0000435">
    <property type="term" value="P:positive regulation of transcription from RNA polymerase II promoter by galactose"/>
    <property type="evidence" value="ECO:0007669"/>
    <property type="project" value="TreeGrafter"/>
</dbReference>
<evidence type="ECO:0000256" key="3">
    <source>
        <dbReference type="ARBA" id="ARBA00023242"/>
    </source>
</evidence>
<dbReference type="AlphaFoldDB" id="A0A9W8NK70"/>
<proteinExistence type="predicted"/>
<keyword evidence="6" id="KW-1185">Reference proteome</keyword>
<feature type="compositionally biased region" description="Basic and acidic residues" evidence="4">
    <location>
        <begin position="162"/>
        <end position="178"/>
    </location>
</feature>
<organism evidence="5 6">
    <name type="scientific">Xylaria arbuscula</name>
    <dbReference type="NCBI Taxonomy" id="114810"/>
    <lineage>
        <taxon>Eukaryota</taxon>
        <taxon>Fungi</taxon>
        <taxon>Dikarya</taxon>
        <taxon>Ascomycota</taxon>
        <taxon>Pezizomycotina</taxon>
        <taxon>Sordariomycetes</taxon>
        <taxon>Xylariomycetidae</taxon>
        <taxon>Xylariales</taxon>
        <taxon>Xylariaceae</taxon>
        <taxon>Xylaria</taxon>
    </lineage>
</organism>
<dbReference type="VEuPathDB" id="FungiDB:F4678DRAFT_135735"/>
<feature type="compositionally biased region" description="Polar residues" evidence="4">
    <location>
        <begin position="23"/>
        <end position="38"/>
    </location>
</feature>
<protein>
    <submittedName>
        <fullName evidence="5">Uncharacterized protein</fullName>
    </submittedName>
</protein>
<accession>A0A9W8NK70</accession>
<evidence type="ECO:0000256" key="2">
    <source>
        <dbReference type="ARBA" id="ARBA00023163"/>
    </source>
</evidence>
<evidence type="ECO:0000256" key="4">
    <source>
        <dbReference type="SAM" id="MobiDB-lite"/>
    </source>
</evidence>
<dbReference type="GO" id="GO:0005634">
    <property type="term" value="C:nucleus"/>
    <property type="evidence" value="ECO:0007669"/>
    <property type="project" value="TreeGrafter"/>
</dbReference>
<name>A0A9W8NK70_9PEZI</name>
<evidence type="ECO:0000313" key="6">
    <source>
        <dbReference type="Proteomes" id="UP001148614"/>
    </source>
</evidence>
<dbReference type="PANTHER" id="PTHR47424">
    <property type="entry name" value="REGULATORY PROTEIN GAL4"/>
    <property type="match status" value="1"/>
</dbReference>
<keyword evidence="3" id="KW-0539">Nucleus</keyword>
<reference evidence="5" key="1">
    <citation type="submission" date="2022-07" db="EMBL/GenBank/DDBJ databases">
        <title>Genome Sequence of Xylaria arbuscula.</title>
        <authorList>
            <person name="Buettner E."/>
        </authorList>
    </citation>
    <scope>NUCLEOTIDE SEQUENCE</scope>
    <source>
        <strain evidence="5">VT107</strain>
    </source>
</reference>
<feature type="region of interest" description="Disordered" evidence="4">
    <location>
        <begin position="1"/>
        <end position="39"/>
    </location>
</feature>